<dbReference type="EMBL" id="VSSQ01035477">
    <property type="protein sequence ID" value="MPM87699.1"/>
    <property type="molecule type" value="Genomic_DNA"/>
</dbReference>
<dbReference type="PROSITE" id="PS51125">
    <property type="entry name" value="NHL"/>
    <property type="match status" value="3"/>
</dbReference>
<keyword evidence="1" id="KW-0677">Repeat</keyword>
<proteinExistence type="predicted"/>
<dbReference type="InterPro" id="IPR011042">
    <property type="entry name" value="6-blade_b-propeller_TolB-like"/>
</dbReference>
<comment type="caution">
    <text evidence="2">The sequence shown here is derived from an EMBL/GenBank/DDBJ whole genome shotgun (WGS) entry which is preliminary data.</text>
</comment>
<evidence type="ECO:0000313" key="2">
    <source>
        <dbReference type="EMBL" id="MPM87699.1"/>
    </source>
</evidence>
<evidence type="ECO:0000256" key="1">
    <source>
        <dbReference type="ARBA" id="ARBA00022737"/>
    </source>
</evidence>
<organism evidence="2">
    <name type="scientific">bioreactor metagenome</name>
    <dbReference type="NCBI Taxonomy" id="1076179"/>
    <lineage>
        <taxon>unclassified sequences</taxon>
        <taxon>metagenomes</taxon>
        <taxon>ecological metagenomes</taxon>
    </lineage>
</organism>
<dbReference type="InterPro" id="IPR050952">
    <property type="entry name" value="TRIM-NHL_E3_ligases"/>
</dbReference>
<dbReference type="PANTHER" id="PTHR24104">
    <property type="entry name" value="E3 UBIQUITIN-PROTEIN LIGASE NHLRC1-RELATED"/>
    <property type="match status" value="1"/>
</dbReference>
<dbReference type="Gene3D" id="2.120.10.30">
    <property type="entry name" value="TolB, C-terminal domain"/>
    <property type="match status" value="1"/>
</dbReference>
<sequence>MSIDGDKLYVSDVAKNEIIVFALDGTKLLSFGKKGTGDGELNSPNALVHVGNKIYVSDTGNDRIEVFDEQGNFLLKASSQLANPRGISVDPQGNIYVVSNLTNKVVVFKSNGEKLTTIGQIGSDDGQLRFPNGLTRDNQGRLYITDVGNGRTVIFQ</sequence>
<reference evidence="2" key="1">
    <citation type="submission" date="2019-08" db="EMBL/GenBank/DDBJ databases">
        <authorList>
            <person name="Kucharzyk K."/>
            <person name="Murdoch R.W."/>
            <person name="Higgins S."/>
            <person name="Loffler F."/>
        </authorList>
    </citation>
    <scope>NUCLEOTIDE SEQUENCE</scope>
</reference>
<protein>
    <submittedName>
        <fullName evidence="2">Uncharacterized protein</fullName>
    </submittedName>
</protein>
<name>A0A645DEL9_9ZZZZ</name>
<dbReference type="InterPro" id="IPR010620">
    <property type="entry name" value="SBBP_repeat"/>
</dbReference>
<dbReference type="PANTHER" id="PTHR24104:SF25">
    <property type="entry name" value="PROTEIN LIN-41"/>
    <property type="match status" value="1"/>
</dbReference>
<gene>
    <name evidence="2" type="ORF">SDC9_134799</name>
</gene>
<dbReference type="SUPFAM" id="SSF101898">
    <property type="entry name" value="NHL repeat"/>
    <property type="match status" value="1"/>
</dbReference>
<dbReference type="Pfam" id="PF06739">
    <property type="entry name" value="SBBP"/>
    <property type="match status" value="1"/>
</dbReference>
<accession>A0A645DEL9</accession>
<dbReference type="GO" id="GO:0008270">
    <property type="term" value="F:zinc ion binding"/>
    <property type="evidence" value="ECO:0007669"/>
    <property type="project" value="UniProtKB-KW"/>
</dbReference>
<dbReference type="InterPro" id="IPR001258">
    <property type="entry name" value="NHL_repeat"/>
</dbReference>
<dbReference type="Pfam" id="PF01436">
    <property type="entry name" value="NHL"/>
    <property type="match status" value="1"/>
</dbReference>
<dbReference type="AlphaFoldDB" id="A0A645DEL9"/>